<comment type="caution">
    <text evidence="2">The sequence shown here is derived from an EMBL/GenBank/DDBJ whole genome shotgun (WGS) entry which is preliminary data.</text>
</comment>
<gene>
    <name evidence="4" type="ORF">JXQ802_LOCUS43956</name>
    <name evidence="5" type="ORF">OTI717_LOCUS33277</name>
    <name evidence="2" type="ORF">PYM288_LOCUS28644</name>
    <name evidence="1" type="ORF">RFH988_LOCUS26621</name>
    <name evidence="3" type="ORF">SEV965_LOCUS31308</name>
</gene>
<dbReference type="OrthoDB" id="10055877at2759"/>
<dbReference type="Proteomes" id="UP000663882">
    <property type="component" value="Unassembled WGS sequence"/>
</dbReference>
<protein>
    <submittedName>
        <fullName evidence="2">Uncharacterized protein</fullName>
    </submittedName>
</protein>
<dbReference type="Proteomes" id="UP000663854">
    <property type="component" value="Unassembled WGS sequence"/>
</dbReference>
<dbReference type="EMBL" id="CAJNOO010002140">
    <property type="protein sequence ID" value="CAF1240019.1"/>
    <property type="molecule type" value="Genomic_DNA"/>
</dbReference>
<evidence type="ECO:0000313" key="7">
    <source>
        <dbReference type="Proteomes" id="UP000663870"/>
    </source>
</evidence>
<evidence type="ECO:0000313" key="3">
    <source>
        <dbReference type="EMBL" id="CAF1398347.1"/>
    </source>
</evidence>
<evidence type="ECO:0000313" key="6">
    <source>
        <dbReference type="Proteomes" id="UP000663854"/>
    </source>
</evidence>
<evidence type="ECO:0000313" key="1">
    <source>
        <dbReference type="EMBL" id="CAF1240019.1"/>
    </source>
</evidence>
<dbReference type="EMBL" id="CAJNOH010002153">
    <property type="protein sequence ID" value="CAF1276254.1"/>
    <property type="molecule type" value="Genomic_DNA"/>
</dbReference>
<evidence type="ECO:0000313" key="4">
    <source>
        <dbReference type="EMBL" id="CAF1555546.1"/>
    </source>
</evidence>
<dbReference type="Proteomes" id="UP000663870">
    <property type="component" value="Unassembled WGS sequence"/>
</dbReference>
<dbReference type="Proteomes" id="UP000663889">
    <property type="component" value="Unassembled WGS sequence"/>
</dbReference>
<evidence type="ECO:0000313" key="2">
    <source>
        <dbReference type="EMBL" id="CAF1276254.1"/>
    </source>
</evidence>
<proteinExistence type="predicted"/>
<name>A0A815BXL2_9BILA</name>
<evidence type="ECO:0000313" key="5">
    <source>
        <dbReference type="EMBL" id="CAF4082665.1"/>
    </source>
</evidence>
<reference evidence="2" key="1">
    <citation type="submission" date="2021-02" db="EMBL/GenBank/DDBJ databases">
        <authorList>
            <person name="Nowell W R."/>
        </authorList>
    </citation>
    <scope>NUCLEOTIDE SEQUENCE</scope>
</reference>
<dbReference type="EMBL" id="CAJNOL010003279">
    <property type="protein sequence ID" value="CAF1555546.1"/>
    <property type="molecule type" value="Genomic_DNA"/>
</dbReference>
<dbReference type="EMBL" id="CAJNOU010003578">
    <property type="protein sequence ID" value="CAF1398347.1"/>
    <property type="molecule type" value="Genomic_DNA"/>
</dbReference>
<dbReference type="EMBL" id="CAJOAX010010859">
    <property type="protein sequence ID" value="CAF4082665.1"/>
    <property type="molecule type" value="Genomic_DNA"/>
</dbReference>
<keyword evidence="7" id="KW-1185">Reference proteome</keyword>
<dbReference type="AlphaFoldDB" id="A0A815BXL2"/>
<accession>A0A815BXL2</accession>
<sequence length="139" mass="16413">MNIFKRIFNVLNKIALANDVRIIWLDTHIGQEKGYENLKKMLCKTLEEADAVSPDTINVLIWTLEQSVAQFLFAHTPEKAKDLIEIHHDKQIIFIPSEFLGKKIIPELIRTYSYIYRYYFFCENITNYVEFGLDYISCL</sequence>
<organism evidence="2 6">
    <name type="scientific">Rotaria sordida</name>
    <dbReference type="NCBI Taxonomy" id="392033"/>
    <lineage>
        <taxon>Eukaryota</taxon>
        <taxon>Metazoa</taxon>
        <taxon>Spiralia</taxon>
        <taxon>Gnathifera</taxon>
        <taxon>Rotifera</taxon>
        <taxon>Eurotatoria</taxon>
        <taxon>Bdelloidea</taxon>
        <taxon>Philodinida</taxon>
        <taxon>Philodinidae</taxon>
        <taxon>Rotaria</taxon>
    </lineage>
</organism>
<dbReference type="Proteomes" id="UP000663823">
    <property type="component" value="Unassembled WGS sequence"/>
</dbReference>